<dbReference type="EMBL" id="DTAN01000042">
    <property type="protein sequence ID" value="HGU64776.1"/>
    <property type="molecule type" value="Genomic_DNA"/>
</dbReference>
<proteinExistence type="predicted"/>
<name>A0A7C4H8L3_STAMA</name>
<organism evidence="1">
    <name type="scientific">Staphylothermus marinus</name>
    <dbReference type="NCBI Taxonomy" id="2280"/>
    <lineage>
        <taxon>Archaea</taxon>
        <taxon>Thermoproteota</taxon>
        <taxon>Thermoprotei</taxon>
        <taxon>Desulfurococcales</taxon>
        <taxon>Desulfurococcaceae</taxon>
        <taxon>Staphylothermus</taxon>
    </lineage>
</organism>
<evidence type="ECO:0000313" key="2">
    <source>
        <dbReference type="EMBL" id="HGU64776.1"/>
    </source>
</evidence>
<comment type="caution">
    <text evidence="1">The sequence shown here is derived from an EMBL/GenBank/DDBJ whole genome shotgun (WGS) entry which is preliminary data.</text>
</comment>
<evidence type="ECO:0000313" key="1">
    <source>
        <dbReference type="EMBL" id="HGM58186.1"/>
    </source>
</evidence>
<dbReference type="Gene3D" id="2.40.50.100">
    <property type="match status" value="1"/>
</dbReference>
<sequence length="177" mass="20505">MDTIVYSKNLYVFPEVFIENNYSNKCIVETLNNEYIMIECSELDKYGYKKYFGSIPYESVLEYIDLVESVSRRGIVVAKRESNRFLNGFLIETGTKLCIIEITGYEIFVDAIEGEEILEGSRIAYIVTNKNDIRVYKSPCSGLILLVVDVSWEKPCRYIVVVVDKNECRRINIREST</sequence>
<protein>
    <submittedName>
        <fullName evidence="1">DUF2118 domain-containing protein</fullName>
    </submittedName>
</protein>
<accession>A0A7C4H8L3</accession>
<dbReference type="Pfam" id="PF09891">
    <property type="entry name" value="DUF2118"/>
    <property type="match status" value="1"/>
</dbReference>
<dbReference type="InterPro" id="IPR019217">
    <property type="entry name" value="DUF2118"/>
</dbReference>
<dbReference type="AlphaFoldDB" id="A0A7C4H8L3"/>
<gene>
    <name evidence="2" type="ORF">ENT92_00975</name>
    <name evidence="1" type="ORF">ENU14_01155</name>
</gene>
<dbReference type="EMBL" id="DTBJ01000013">
    <property type="protein sequence ID" value="HGM58186.1"/>
    <property type="molecule type" value="Genomic_DNA"/>
</dbReference>
<reference evidence="1" key="1">
    <citation type="journal article" date="2020" name="mSystems">
        <title>Genome- and Community-Level Interaction Insights into Carbon Utilization and Element Cycling Functions of Hydrothermarchaeota in Hydrothermal Sediment.</title>
        <authorList>
            <person name="Zhou Z."/>
            <person name="Liu Y."/>
            <person name="Xu W."/>
            <person name="Pan J."/>
            <person name="Luo Z.H."/>
            <person name="Li M."/>
        </authorList>
    </citation>
    <scope>NUCLEOTIDE SEQUENCE [LARGE SCALE GENOMIC DNA]</scope>
    <source>
        <strain evidence="2">SpSt-622</strain>
        <strain evidence="1">SpSt-642</strain>
    </source>
</reference>